<dbReference type="RefSeq" id="WP_025291453.1">
    <property type="nucleotide sequence ID" value="NZ_CP006644.1"/>
</dbReference>
<dbReference type="eggNOG" id="COG3594">
    <property type="taxonomic scope" value="Bacteria"/>
</dbReference>
<dbReference type="HOGENOM" id="CLU_054154_1_0_5"/>
<organism evidence="3 4">
    <name type="scientific">Sphingomonas sanxanigenens DSM 19645 = NX02</name>
    <dbReference type="NCBI Taxonomy" id="1123269"/>
    <lineage>
        <taxon>Bacteria</taxon>
        <taxon>Pseudomonadati</taxon>
        <taxon>Pseudomonadota</taxon>
        <taxon>Alphaproteobacteria</taxon>
        <taxon>Sphingomonadales</taxon>
        <taxon>Sphingomonadaceae</taxon>
        <taxon>Sphingomonas</taxon>
    </lineage>
</organism>
<feature type="domain" description="Acyltransferase 3" evidence="2">
    <location>
        <begin position="18"/>
        <end position="346"/>
    </location>
</feature>
<keyword evidence="4" id="KW-1185">Reference proteome</keyword>
<keyword evidence="1" id="KW-1133">Transmembrane helix</keyword>
<reference evidence="3 4" key="1">
    <citation type="submission" date="2013-07" db="EMBL/GenBank/DDBJ databases">
        <title>Completed genome of Sphingomonas sanxanigenens NX02.</title>
        <authorList>
            <person name="Ma T."/>
            <person name="Huang H."/>
            <person name="Wu M."/>
            <person name="Li X."/>
            <person name="Li G."/>
        </authorList>
    </citation>
    <scope>NUCLEOTIDE SEQUENCE [LARGE SCALE GENOMIC DNA]</scope>
    <source>
        <strain evidence="3 4">NX02</strain>
    </source>
</reference>
<evidence type="ECO:0000259" key="2">
    <source>
        <dbReference type="Pfam" id="PF01757"/>
    </source>
</evidence>
<feature type="transmembrane region" description="Helical" evidence="1">
    <location>
        <begin position="293"/>
        <end position="312"/>
    </location>
</feature>
<evidence type="ECO:0000313" key="3">
    <source>
        <dbReference type="EMBL" id="AHE53185.1"/>
    </source>
</evidence>
<dbReference type="Proteomes" id="UP000018851">
    <property type="component" value="Chromosome"/>
</dbReference>
<keyword evidence="1" id="KW-0812">Transmembrane</keyword>
<feature type="transmembrane region" description="Helical" evidence="1">
    <location>
        <begin position="59"/>
        <end position="80"/>
    </location>
</feature>
<feature type="transmembrane region" description="Helical" evidence="1">
    <location>
        <begin position="222"/>
        <end position="241"/>
    </location>
</feature>
<proteinExistence type="predicted"/>
<dbReference type="AlphaFoldDB" id="W0ABX9"/>
<dbReference type="PATRIC" id="fig|1123269.5.peg.1415"/>
<dbReference type="EMBL" id="CP006644">
    <property type="protein sequence ID" value="AHE53185.1"/>
    <property type="molecule type" value="Genomic_DNA"/>
</dbReference>
<name>W0ABX9_9SPHN</name>
<feature type="transmembrane region" description="Helical" evidence="1">
    <location>
        <begin position="157"/>
        <end position="187"/>
    </location>
</feature>
<feature type="transmembrane region" description="Helical" evidence="1">
    <location>
        <begin position="21"/>
        <end position="39"/>
    </location>
</feature>
<protein>
    <recommendedName>
        <fullName evidence="2">Acyltransferase 3 domain-containing protein</fullName>
    </recommendedName>
</protein>
<dbReference type="Pfam" id="PF01757">
    <property type="entry name" value="Acyl_transf_3"/>
    <property type="match status" value="1"/>
</dbReference>
<accession>W0ABX9</accession>
<evidence type="ECO:0000313" key="4">
    <source>
        <dbReference type="Proteomes" id="UP000018851"/>
    </source>
</evidence>
<evidence type="ECO:0000256" key="1">
    <source>
        <dbReference type="SAM" id="Phobius"/>
    </source>
</evidence>
<feature type="transmembrane region" description="Helical" evidence="1">
    <location>
        <begin position="324"/>
        <end position="346"/>
    </location>
</feature>
<keyword evidence="1" id="KW-0472">Membrane</keyword>
<gene>
    <name evidence="3" type="ORF">NX02_07295</name>
</gene>
<dbReference type="KEGG" id="ssan:NX02_07295"/>
<dbReference type="InterPro" id="IPR002656">
    <property type="entry name" value="Acyl_transf_3_dom"/>
</dbReference>
<dbReference type="STRING" id="1123269.NX02_07295"/>
<dbReference type="GO" id="GO:0016747">
    <property type="term" value="F:acyltransferase activity, transferring groups other than amino-acyl groups"/>
    <property type="evidence" value="ECO:0007669"/>
    <property type="project" value="InterPro"/>
</dbReference>
<feature type="transmembrane region" description="Helical" evidence="1">
    <location>
        <begin position="193"/>
        <end position="210"/>
    </location>
</feature>
<sequence>MTGTSVARNADAIRTETAIKVARVICILGIVYVHSWTGLTLDQSKALSHGTQSVYRAVLVELLGRSSVPLLSVISGYLVVGSAMKRSYGRFVGGKARAIVAPMVAWNAIAILTIPTIGTLAGMQVPVPRDAQWFADELFALTRANDINVQMPFLRDLFLCMLAAPLLVRARGWMLGIAAALVLAWILTEWRTILFLRPPILLFFLIGIGVRRAKIGPKLAQISPLLVLPAFLLLGGVKLWTVLEGPIVLGTLPLSMAAVDLVLRFAGALAFWQAAWRLADSRFSPIFWRLEPYMFLLFCSHLVVLWLGGPLIGQFTGALGAPLYPAYLTLQPALVLVFTLFLAIILRRLPASIGDILSGGRLPRGADETRQPALAVSR</sequence>